<name>A0A7C8VHW5_ORBOL</name>
<dbReference type="OrthoDB" id="5426604at2759"/>
<evidence type="ECO:0000313" key="2">
    <source>
        <dbReference type="Proteomes" id="UP000474640"/>
    </source>
</evidence>
<proteinExistence type="predicted"/>
<organism evidence="1 2">
    <name type="scientific">Orbilia oligospora</name>
    <name type="common">Nematode-trapping fungus</name>
    <name type="synonym">Arthrobotrys oligospora</name>
    <dbReference type="NCBI Taxonomy" id="2813651"/>
    <lineage>
        <taxon>Eukaryota</taxon>
        <taxon>Fungi</taxon>
        <taxon>Dikarya</taxon>
        <taxon>Ascomycota</taxon>
        <taxon>Pezizomycotina</taxon>
        <taxon>Orbiliomycetes</taxon>
        <taxon>Orbiliales</taxon>
        <taxon>Orbiliaceae</taxon>
        <taxon>Orbilia</taxon>
    </lineage>
</organism>
<dbReference type="SUPFAM" id="SSF69304">
    <property type="entry name" value="Tricorn protease N-terminal domain"/>
    <property type="match status" value="1"/>
</dbReference>
<gene>
    <name evidence="1" type="ORF">TWF970_003672</name>
</gene>
<dbReference type="Gene3D" id="2.120.10.70">
    <property type="entry name" value="Fucose-specific lectin"/>
    <property type="match status" value="1"/>
</dbReference>
<comment type="caution">
    <text evidence="1">The sequence shown here is derived from an EMBL/GenBank/DDBJ whole genome shotgun (WGS) entry which is preliminary data.</text>
</comment>
<protein>
    <submittedName>
        <fullName evidence="1">Uncharacterized protein</fullName>
    </submittedName>
</protein>
<accession>A0A7C8VHW5</accession>
<evidence type="ECO:0000313" key="1">
    <source>
        <dbReference type="EMBL" id="KAF3289929.1"/>
    </source>
</evidence>
<dbReference type="AlphaFoldDB" id="A0A7C8VHW5"/>
<sequence>MSLPEMAAIATVLNPGNPGKILTWMNRPDSSLGLEIRSIKDKDEDKEYKSPATVGTIKNPSSIATFIVEHMANVYAIGNDDFVYRLSPTIEKIDDASVAGNAASLAGTSDGEKAWLYYLTGGKKQITEYQVDDGPNQTLVNEVCYEKTYIAATYNPDLKRRWVAFQLSSGQIKVMNLDKGTNYIIGDSSQSKLQTPLAMCYVSSGSDSKGGIFVYYTNKDGQLLRAYKTTALGDDSAFSASVNFGNDARTVSQFSQISVTAAPESNIVTYISGAGKNRKLTKFLDLRS</sequence>
<dbReference type="OMA" id="FIVEHMA"/>
<dbReference type="Proteomes" id="UP000474640">
    <property type="component" value="Unassembled WGS sequence"/>
</dbReference>
<reference evidence="1 2" key="1">
    <citation type="submission" date="2020-01" db="EMBL/GenBank/DDBJ databases">
        <authorList>
            <person name="Palmer J.M."/>
        </authorList>
    </citation>
    <scope>NUCLEOTIDE SEQUENCE [LARGE SCALE GENOMIC DNA]</scope>
    <source>
        <strain evidence="1 2">TWF970</strain>
    </source>
</reference>
<dbReference type="EMBL" id="JAABOJ010000002">
    <property type="protein sequence ID" value="KAF3289929.1"/>
    <property type="molecule type" value="Genomic_DNA"/>
</dbReference>